<sequence length="97" mass="10587">MAMVPFRRRDQAARRRLAEPFNGGRPCRSDGRAAFSVVSRPCGTARAERTAPKRPEGKDGRQKAITISRRHCQQDGDNSDGGGGFFHFGPPEMGNSA</sequence>
<dbReference type="WBParaSite" id="TMUE_3000014511.1">
    <property type="protein sequence ID" value="TMUE_3000014511.1"/>
    <property type="gene ID" value="WBGene00302226"/>
</dbReference>
<reference evidence="3" key="1">
    <citation type="submission" date="2019-12" db="UniProtKB">
        <authorList>
            <consortium name="WormBaseParasite"/>
        </authorList>
    </citation>
    <scope>IDENTIFICATION</scope>
</reference>
<dbReference type="AlphaFoldDB" id="A0A5S6R4J4"/>
<accession>A0A5S6R4J4</accession>
<organism evidence="2 3">
    <name type="scientific">Trichuris muris</name>
    <name type="common">Mouse whipworm</name>
    <dbReference type="NCBI Taxonomy" id="70415"/>
    <lineage>
        <taxon>Eukaryota</taxon>
        <taxon>Metazoa</taxon>
        <taxon>Ecdysozoa</taxon>
        <taxon>Nematoda</taxon>
        <taxon>Enoplea</taxon>
        <taxon>Dorylaimia</taxon>
        <taxon>Trichinellida</taxon>
        <taxon>Trichuridae</taxon>
        <taxon>Trichuris</taxon>
    </lineage>
</organism>
<keyword evidence="2" id="KW-1185">Reference proteome</keyword>
<feature type="compositionally biased region" description="Basic and acidic residues" evidence="1">
    <location>
        <begin position="46"/>
        <end position="62"/>
    </location>
</feature>
<dbReference type="Proteomes" id="UP000046395">
    <property type="component" value="Unassembled WGS sequence"/>
</dbReference>
<proteinExistence type="predicted"/>
<evidence type="ECO:0000256" key="1">
    <source>
        <dbReference type="SAM" id="MobiDB-lite"/>
    </source>
</evidence>
<feature type="compositionally biased region" description="Basic and acidic residues" evidence="1">
    <location>
        <begin position="7"/>
        <end position="18"/>
    </location>
</feature>
<protein>
    <submittedName>
        <fullName evidence="3">Uncharacterized protein</fullName>
    </submittedName>
</protein>
<name>A0A5S6R4J4_TRIMR</name>
<evidence type="ECO:0000313" key="2">
    <source>
        <dbReference type="Proteomes" id="UP000046395"/>
    </source>
</evidence>
<feature type="region of interest" description="Disordered" evidence="1">
    <location>
        <begin position="1"/>
        <end position="97"/>
    </location>
</feature>
<evidence type="ECO:0000313" key="3">
    <source>
        <dbReference type="WBParaSite" id="TMUE_3000014511.1"/>
    </source>
</evidence>